<comment type="caution">
    <text evidence="2">The sequence shown here is derived from an EMBL/GenBank/DDBJ whole genome shotgun (WGS) entry which is preliminary data.</text>
</comment>
<evidence type="ECO:0000313" key="3">
    <source>
        <dbReference type="Proteomes" id="UP000308133"/>
    </source>
</evidence>
<organism evidence="2 3">
    <name type="scientific">Elsinoe australis</name>
    <dbReference type="NCBI Taxonomy" id="40998"/>
    <lineage>
        <taxon>Eukaryota</taxon>
        <taxon>Fungi</taxon>
        <taxon>Dikarya</taxon>
        <taxon>Ascomycota</taxon>
        <taxon>Pezizomycotina</taxon>
        <taxon>Dothideomycetes</taxon>
        <taxon>Dothideomycetidae</taxon>
        <taxon>Myriangiales</taxon>
        <taxon>Elsinoaceae</taxon>
        <taxon>Elsinoe</taxon>
    </lineage>
</organism>
<dbReference type="EMBL" id="PTQR01000123">
    <property type="protein sequence ID" value="TKX18972.1"/>
    <property type="molecule type" value="Genomic_DNA"/>
</dbReference>
<proteinExistence type="predicted"/>
<evidence type="ECO:0000256" key="1">
    <source>
        <dbReference type="SAM" id="MobiDB-lite"/>
    </source>
</evidence>
<reference evidence="2 3" key="1">
    <citation type="submission" date="2018-02" db="EMBL/GenBank/DDBJ databases">
        <title>Draft genome sequences of Elsinoe sp., causing black scab on jojoba.</title>
        <authorList>
            <person name="Stodart B."/>
            <person name="Jeffress S."/>
            <person name="Ash G."/>
            <person name="Arun Chinnappa K."/>
        </authorList>
    </citation>
    <scope>NUCLEOTIDE SEQUENCE [LARGE SCALE GENOMIC DNA]</scope>
    <source>
        <strain evidence="2 3">Hillstone_2</strain>
    </source>
</reference>
<gene>
    <name evidence="2" type="ORF">C1H76_8861</name>
</gene>
<evidence type="ECO:0000313" key="2">
    <source>
        <dbReference type="EMBL" id="TKX18972.1"/>
    </source>
</evidence>
<dbReference type="Proteomes" id="UP000308133">
    <property type="component" value="Unassembled WGS sequence"/>
</dbReference>
<feature type="compositionally biased region" description="Polar residues" evidence="1">
    <location>
        <begin position="153"/>
        <end position="176"/>
    </location>
</feature>
<name>A0A4V6DTC7_9PEZI</name>
<accession>A0A4V6DTC7</accession>
<dbReference type="AlphaFoldDB" id="A0A4V6DTC7"/>
<feature type="region of interest" description="Disordered" evidence="1">
    <location>
        <begin position="1"/>
        <end position="44"/>
    </location>
</feature>
<feature type="compositionally biased region" description="Polar residues" evidence="1">
    <location>
        <begin position="31"/>
        <end position="44"/>
    </location>
</feature>
<protein>
    <submittedName>
        <fullName evidence="2">Uncharacterized protein</fullName>
    </submittedName>
</protein>
<sequence>MSWSNTHCGAGQGSANPPRPARKRAKITMDDSFNTRLGRTENGTDLNKVDNISFPITIFTPQSGDLPTHTPFEEHCDLFQGPGAVDAETLRSKLEIAVTRQKVLFRSLQDILGDRSLEDVSLLELEQLQLERRRMVGAEIALGSGTASPVKATPSQKPLSAVSDSRCSQQGIQTKI</sequence>
<feature type="region of interest" description="Disordered" evidence="1">
    <location>
        <begin position="145"/>
        <end position="176"/>
    </location>
</feature>